<comment type="caution">
    <text evidence="5">The sequence shown here is derived from an EMBL/GenBank/DDBJ whole genome shotgun (WGS) entry which is preliminary data.</text>
</comment>
<dbReference type="GO" id="GO:0005524">
    <property type="term" value="F:ATP binding"/>
    <property type="evidence" value="ECO:0007669"/>
    <property type="project" value="UniProtKB-UniRule"/>
</dbReference>
<organism evidence="5 6">
    <name type="scientific">Orchesella cincta</name>
    <name type="common">Springtail</name>
    <name type="synonym">Podura cincta</name>
    <dbReference type="NCBI Taxonomy" id="48709"/>
    <lineage>
        <taxon>Eukaryota</taxon>
        <taxon>Metazoa</taxon>
        <taxon>Ecdysozoa</taxon>
        <taxon>Arthropoda</taxon>
        <taxon>Hexapoda</taxon>
        <taxon>Collembola</taxon>
        <taxon>Entomobryomorpha</taxon>
        <taxon>Entomobryoidea</taxon>
        <taxon>Orchesellidae</taxon>
        <taxon>Orchesellinae</taxon>
        <taxon>Orchesella</taxon>
    </lineage>
</organism>
<keyword evidence="2" id="KW-0067">ATP-binding</keyword>
<reference evidence="5 6" key="1">
    <citation type="journal article" date="2016" name="Genome Biol. Evol.">
        <title>Gene Family Evolution Reflects Adaptation to Soil Environmental Stressors in the Genome of the Collembolan Orchesella cincta.</title>
        <authorList>
            <person name="Faddeeva-Vakhrusheva A."/>
            <person name="Derks M.F."/>
            <person name="Anvar S.Y."/>
            <person name="Agamennone V."/>
            <person name="Suring W."/>
            <person name="Smit S."/>
            <person name="van Straalen N.M."/>
            <person name="Roelofs D."/>
        </authorList>
    </citation>
    <scope>NUCLEOTIDE SEQUENCE [LARGE SCALE GENOMIC DNA]</scope>
    <source>
        <tissue evidence="5">Mixed pool</tissue>
    </source>
</reference>
<dbReference type="GO" id="GO:0004714">
    <property type="term" value="F:transmembrane receptor protein tyrosine kinase activity"/>
    <property type="evidence" value="ECO:0007669"/>
    <property type="project" value="TreeGrafter"/>
</dbReference>
<dbReference type="Proteomes" id="UP000094527">
    <property type="component" value="Unassembled WGS sequence"/>
</dbReference>
<feature type="binding site" evidence="2">
    <location>
        <position position="214"/>
    </location>
    <ligand>
        <name>ATP</name>
        <dbReference type="ChEBI" id="CHEBI:30616"/>
    </ligand>
</feature>
<dbReference type="GO" id="GO:0043235">
    <property type="term" value="C:receptor complex"/>
    <property type="evidence" value="ECO:0007669"/>
    <property type="project" value="TreeGrafter"/>
</dbReference>
<dbReference type="InterPro" id="IPR000719">
    <property type="entry name" value="Prot_kinase_dom"/>
</dbReference>
<dbReference type="AlphaFoldDB" id="A0A1D2M5J0"/>
<keyword evidence="5" id="KW-0675">Receptor</keyword>
<gene>
    <name evidence="5" type="ORF">Ocin01_18449</name>
</gene>
<feature type="non-terminal residue" evidence="5">
    <location>
        <position position="359"/>
    </location>
</feature>
<evidence type="ECO:0000256" key="2">
    <source>
        <dbReference type="PROSITE-ProRule" id="PRU10141"/>
    </source>
</evidence>
<dbReference type="OrthoDB" id="7789554at2759"/>
<dbReference type="PANTHER" id="PTHR24416">
    <property type="entry name" value="TYROSINE-PROTEIN KINASE RECEPTOR"/>
    <property type="match status" value="1"/>
</dbReference>
<feature type="non-terminal residue" evidence="5">
    <location>
        <position position="1"/>
    </location>
</feature>
<evidence type="ECO:0000259" key="4">
    <source>
        <dbReference type="PROSITE" id="PS50011"/>
    </source>
</evidence>
<name>A0A1D2M5J0_ORCCI</name>
<dbReference type="Gene3D" id="3.30.200.20">
    <property type="entry name" value="Phosphorylase Kinase, domain 1"/>
    <property type="match status" value="1"/>
</dbReference>
<dbReference type="InterPro" id="IPR017441">
    <property type="entry name" value="Protein_kinase_ATP_BS"/>
</dbReference>
<dbReference type="GO" id="GO:0005886">
    <property type="term" value="C:plasma membrane"/>
    <property type="evidence" value="ECO:0007669"/>
    <property type="project" value="TreeGrafter"/>
</dbReference>
<evidence type="ECO:0000256" key="1">
    <source>
        <dbReference type="ARBA" id="ARBA00004167"/>
    </source>
</evidence>
<dbReference type="EMBL" id="LJIJ01003935">
    <property type="protein sequence ID" value="ODM88233.1"/>
    <property type="molecule type" value="Genomic_DNA"/>
</dbReference>
<dbReference type="PROSITE" id="PS50011">
    <property type="entry name" value="PROTEIN_KINASE_DOM"/>
    <property type="match status" value="1"/>
</dbReference>
<dbReference type="InterPro" id="IPR050122">
    <property type="entry name" value="RTK"/>
</dbReference>
<dbReference type="Pfam" id="PF07714">
    <property type="entry name" value="PK_Tyr_Ser-Thr"/>
    <property type="match status" value="1"/>
</dbReference>
<dbReference type="InterPro" id="IPR011009">
    <property type="entry name" value="Kinase-like_dom_sf"/>
</dbReference>
<keyword evidence="3" id="KW-0812">Transmembrane</keyword>
<keyword evidence="3" id="KW-1133">Transmembrane helix</keyword>
<dbReference type="PANTHER" id="PTHR24416:SF600">
    <property type="entry name" value="PDGF- AND VEGF-RECEPTOR RELATED, ISOFORM J"/>
    <property type="match status" value="1"/>
</dbReference>
<evidence type="ECO:0000256" key="3">
    <source>
        <dbReference type="SAM" id="Phobius"/>
    </source>
</evidence>
<keyword evidence="6" id="KW-1185">Reference proteome</keyword>
<dbReference type="PROSITE" id="PS00107">
    <property type="entry name" value="PROTEIN_KINASE_ATP"/>
    <property type="match status" value="1"/>
</dbReference>
<sequence length="359" mass="40904">YREWDAIAESIYLSDGTCLIVYRDYNCYENSNSQVILTDSVPFLHYYNIKRAIRSIRICNASKYYEFENWEEPKLDKSSGAQYDSITLACLSSALSLVITVILLRIWWLEKRTDNSRIFMQKLSDREIDEFFKGLGLKLGEETEQGEDIQVQNESESKISSDLLAQNQPYDYTLEIPACELNFDHKCPLGSGQFGNVFKATLSAPEPSLIVAVKTTKPYSEAQYLRVLLKEIKIMMYVGQHSKIVGLIGCCTANLRKGFLLRQFFLSIQLVFVGELLIILEFCENGSLENYLKENRACFVNLVEKGSLHVASDYLKIIELQIPSESASTAAFDIHQLITWSIETAEGMDYLASKKVKLT</sequence>
<evidence type="ECO:0000313" key="6">
    <source>
        <dbReference type="Proteomes" id="UP000094527"/>
    </source>
</evidence>
<proteinExistence type="predicted"/>
<dbReference type="InterPro" id="IPR001245">
    <property type="entry name" value="Ser-Thr/Tyr_kinase_cat_dom"/>
</dbReference>
<dbReference type="GO" id="GO:0007169">
    <property type="term" value="P:cell surface receptor protein tyrosine kinase signaling pathway"/>
    <property type="evidence" value="ECO:0007669"/>
    <property type="project" value="TreeGrafter"/>
</dbReference>
<dbReference type="STRING" id="48709.A0A1D2M5J0"/>
<protein>
    <submittedName>
        <fullName evidence="5">Mast/stem cell growth factor receptor-related protein Kit</fullName>
    </submittedName>
</protein>
<feature type="domain" description="Protein kinase" evidence="4">
    <location>
        <begin position="183"/>
        <end position="359"/>
    </location>
</feature>
<evidence type="ECO:0000313" key="5">
    <source>
        <dbReference type="EMBL" id="ODM88233.1"/>
    </source>
</evidence>
<dbReference type="SUPFAM" id="SSF56112">
    <property type="entry name" value="Protein kinase-like (PK-like)"/>
    <property type="match status" value="1"/>
</dbReference>
<keyword evidence="3" id="KW-0472">Membrane</keyword>
<keyword evidence="2" id="KW-0547">Nucleotide-binding</keyword>
<accession>A0A1D2M5J0</accession>
<comment type="subcellular location">
    <subcellularLocation>
        <location evidence="1">Membrane</location>
        <topology evidence="1">Single-pass membrane protein</topology>
    </subcellularLocation>
</comment>
<feature type="transmembrane region" description="Helical" evidence="3">
    <location>
        <begin position="86"/>
        <end position="108"/>
    </location>
</feature>